<proteinExistence type="predicted"/>
<evidence type="ECO:0000313" key="2">
    <source>
        <dbReference type="Proteomes" id="UP000814033"/>
    </source>
</evidence>
<protein>
    <submittedName>
        <fullName evidence="1">Uncharacterized protein</fullName>
    </submittedName>
</protein>
<feature type="non-terminal residue" evidence="1">
    <location>
        <position position="126"/>
    </location>
</feature>
<dbReference type="EMBL" id="MU276958">
    <property type="protein sequence ID" value="KAI0037439.1"/>
    <property type="molecule type" value="Genomic_DNA"/>
</dbReference>
<organism evidence="1 2">
    <name type="scientific">Auriscalpium vulgare</name>
    <dbReference type="NCBI Taxonomy" id="40419"/>
    <lineage>
        <taxon>Eukaryota</taxon>
        <taxon>Fungi</taxon>
        <taxon>Dikarya</taxon>
        <taxon>Basidiomycota</taxon>
        <taxon>Agaricomycotina</taxon>
        <taxon>Agaricomycetes</taxon>
        <taxon>Russulales</taxon>
        <taxon>Auriscalpiaceae</taxon>
        <taxon>Auriscalpium</taxon>
    </lineage>
</organism>
<comment type="caution">
    <text evidence="1">The sequence shown here is derived from an EMBL/GenBank/DDBJ whole genome shotgun (WGS) entry which is preliminary data.</text>
</comment>
<feature type="non-terminal residue" evidence="1">
    <location>
        <position position="1"/>
    </location>
</feature>
<gene>
    <name evidence="1" type="ORF">FA95DRAFT_1470207</name>
</gene>
<keyword evidence="2" id="KW-1185">Reference proteome</keyword>
<reference evidence="1" key="1">
    <citation type="submission" date="2021-02" db="EMBL/GenBank/DDBJ databases">
        <authorList>
            <consortium name="DOE Joint Genome Institute"/>
            <person name="Ahrendt S."/>
            <person name="Looney B.P."/>
            <person name="Miyauchi S."/>
            <person name="Morin E."/>
            <person name="Drula E."/>
            <person name="Courty P.E."/>
            <person name="Chicoki N."/>
            <person name="Fauchery L."/>
            <person name="Kohler A."/>
            <person name="Kuo A."/>
            <person name="Labutti K."/>
            <person name="Pangilinan J."/>
            <person name="Lipzen A."/>
            <person name="Riley R."/>
            <person name="Andreopoulos W."/>
            <person name="He G."/>
            <person name="Johnson J."/>
            <person name="Barry K.W."/>
            <person name="Grigoriev I.V."/>
            <person name="Nagy L."/>
            <person name="Hibbett D."/>
            <person name="Henrissat B."/>
            <person name="Matheny P.B."/>
            <person name="Labbe J."/>
            <person name="Martin F."/>
        </authorList>
    </citation>
    <scope>NUCLEOTIDE SEQUENCE</scope>
    <source>
        <strain evidence="1">FP105234-sp</strain>
    </source>
</reference>
<evidence type="ECO:0000313" key="1">
    <source>
        <dbReference type="EMBL" id="KAI0037439.1"/>
    </source>
</evidence>
<name>A0ACB8R023_9AGAM</name>
<dbReference type="Proteomes" id="UP000814033">
    <property type="component" value="Unassembled WGS sequence"/>
</dbReference>
<reference evidence="1" key="2">
    <citation type="journal article" date="2022" name="New Phytol.">
        <title>Evolutionary transition to the ectomycorrhizal habit in the genomes of a hyperdiverse lineage of mushroom-forming fungi.</title>
        <authorList>
            <person name="Looney B."/>
            <person name="Miyauchi S."/>
            <person name="Morin E."/>
            <person name="Drula E."/>
            <person name="Courty P.E."/>
            <person name="Kohler A."/>
            <person name="Kuo A."/>
            <person name="LaButti K."/>
            <person name="Pangilinan J."/>
            <person name="Lipzen A."/>
            <person name="Riley R."/>
            <person name="Andreopoulos W."/>
            <person name="He G."/>
            <person name="Johnson J."/>
            <person name="Nolan M."/>
            <person name="Tritt A."/>
            <person name="Barry K.W."/>
            <person name="Grigoriev I.V."/>
            <person name="Nagy L.G."/>
            <person name="Hibbett D."/>
            <person name="Henrissat B."/>
            <person name="Matheny P.B."/>
            <person name="Labbe J."/>
            <person name="Martin F.M."/>
        </authorList>
    </citation>
    <scope>NUCLEOTIDE SEQUENCE</scope>
    <source>
        <strain evidence="1">FP105234-sp</strain>
    </source>
</reference>
<sequence length="126" mass="13794">LHRYKAGAIGGATNPRQTSVVNDAVDAILEQRAANGKLAVYRPQEDQKRLLQAMYDKWAAVDGVWSQAAAQIHKAQITHVRKGCLARTRNNVLSGGSRIEGTHKQWNAVMRTFASGLPVFLALSND</sequence>
<accession>A0ACB8R023</accession>